<sequence length="291" mass="33675">MDFTCLFLVILQCVLLLDVNALYNKDVVCTIDKNNFSICKTFNKPSRRRNVNINIPSHEPYLPDAKNGLFYNCSSQQCNALKVYTISQVALPESQVKYCYLQTPEKYKCETLKYNYYKNIDKLLFLSNNIPNKLYYLIDCLAYSDGGRVCHKKDEVESYTKLVDIGNVARPNDTNVLSQEEFICEQSQDKTITCDLNRYVPYTDGLKLKDIVKLDDKILLKTEGNLVTLIYTCIDSWCGYSGVITPSRRVDRYEPPGGKVYRCYYANKQQICKEIYGSSRSIYNERDWLSS</sequence>
<proteinExistence type="predicted"/>
<evidence type="ECO:0000256" key="1">
    <source>
        <dbReference type="SAM" id="SignalP"/>
    </source>
</evidence>
<comment type="caution">
    <text evidence="2">The sequence shown here is derived from an EMBL/GenBank/DDBJ whole genome shotgun (WGS) entry which is preliminary data.</text>
</comment>
<evidence type="ECO:0000313" key="3">
    <source>
        <dbReference type="Proteomes" id="UP001153954"/>
    </source>
</evidence>
<protein>
    <recommendedName>
        <fullName evidence="4">Seminal fluid protein HACP030</fullName>
    </recommendedName>
</protein>
<organism evidence="2 3">
    <name type="scientific">Euphydryas editha</name>
    <name type="common">Edith's checkerspot</name>
    <dbReference type="NCBI Taxonomy" id="104508"/>
    <lineage>
        <taxon>Eukaryota</taxon>
        <taxon>Metazoa</taxon>
        <taxon>Ecdysozoa</taxon>
        <taxon>Arthropoda</taxon>
        <taxon>Hexapoda</taxon>
        <taxon>Insecta</taxon>
        <taxon>Pterygota</taxon>
        <taxon>Neoptera</taxon>
        <taxon>Endopterygota</taxon>
        <taxon>Lepidoptera</taxon>
        <taxon>Glossata</taxon>
        <taxon>Ditrysia</taxon>
        <taxon>Papilionoidea</taxon>
        <taxon>Nymphalidae</taxon>
        <taxon>Nymphalinae</taxon>
        <taxon>Euphydryas</taxon>
    </lineage>
</organism>
<feature type="chain" id="PRO_5043717770" description="Seminal fluid protein HACP030" evidence="1">
    <location>
        <begin position="22"/>
        <end position="291"/>
    </location>
</feature>
<keyword evidence="1" id="KW-0732">Signal</keyword>
<dbReference type="AlphaFoldDB" id="A0AAU9VBC7"/>
<name>A0AAU9VBC7_EUPED</name>
<dbReference type="EMBL" id="CAKOGL010000030">
    <property type="protein sequence ID" value="CAH2107404.1"/>
    <property type="molecule type" value="Genomic_DNA"/>
</dbReference>
<keyword evidence="3" id="KW-1185">Reference proteome</keyword>
<accession>A0AAU9VBC7</accession>
<dbReference type="Proteomes" id="UP001153954">
    <property type="component" value="Unassembled WGS sequence"/>
</dbReference>
<reference evidence="2" key="1">
    <citation type="submission" date="2022-03" db="EMBL/GenBank/DDBJ databases">
        <authorList>
            <person name="Tunstrom K."/>
        </authorList>
    </citation>
    <scope>NUCLEOTIDE SEQUENCE</scope>
</reference>
<evidence type="ECO:0000313" key="2">
    <source>
        <dbReference type="EMBL" id="CAH2107404.1"/>
    </source>
</evidence>
<evidence type="ECO:0008006" key="4">
    <source>
        <dbReference type="Google" id="ProtNLM"/>
    </source>
</evidence>
<feature type="signal peptide" evidence="1">
    <location>
        <begin position="1"/>
        <end position="21"/>
    </location>
</feature>
<gene>
    <name evidence="2" type="ORF">EEDITHA_LOCUS21445</name>
</gene>